<evidence type="ECO:0000256" key="1">
    <source>
        <dbReference type="ARBA" id="ARBA00007596"/>
    </source>
</evidence>
<accession>A0ABU8SJX5</accession>
<organism evidence="6 7">
    <name type="scientific">Nicoliella lavandulae</name>
    <dbReference type="NCBI Taxonomy" id="3082954"/>
    <lineage>
        <taxon>Bacteria</taxon>
        <taxon>Bacillati</taxon>
        <taxon>Bacillota</taxon>
        <taxon>Bacilli</taxon>
        <taxon>Lactobacillales</taxon>
        <taxon>Lactobacillaceae</taxon>
        <taxon>Nicoliella</taxon>
    </lineage>
</organism>
<evidence type="ECO:0000313" key="7">
    <source>
        <dbReference type="Proteomes" id="UP001370590"/>
    </source>
</evidence>
<dbReference type="RefSeq" id="WP_339960031.1">
    <property type="nucleotide sequence ID" value="NZ_JAWMWH010000001.1"/>
</dbReference>
<comment type="similarity">
    <text evidence="1 5">Belongs to the bacterial ribosomal protein bL33 family.</text>
</comment>
<dbReference type="NCBIfam" id="NF001764">
    <property type="entry name" value="PRK00504.1"/>
    <property type="match status" value="1"/>
</dbReference>
<keyword evidence="3 5" id="KW-0687">Ribonucleoprotein</keyword>
<dbReference type="InterPro" id="IPR011332">
    <property type="entry name" value="Ribosomal_zn-bd"/>
</dbReference>
<proteinExistence type="inferred from homology"/>
<dbReference type="EMBL" id="JAWMWH010000001">
    <property type="protein sequence ID" value="MEJ6400216.1"/>
    <property type="molecule type" value="Genomic_DNA"/>
</dbReference>
<reference evidence="6 7" key="1">
    <citation type="submission" date="2023-10" db="EMBL/GenBank/DDBJ databases">
        <title>Nicoliella lavandulae sp. nov. isolated from Lavandula angustifolia flowers.</title>
        <authorList>
            <person name="Alcantara C."/>
            <person name="Zuniga M."/>
            <person name="Landete J.M."/>
            <person name="Monedero V."/>
        </authorList>
    </citation>
    <scope>NUCLEOTIDE SEQUENCE [LARGE SCALE GENOMIC DNA]</scope>
    <source>
        <strain evidence="6 7">Es01</strain>
    </source>
</reference>
<dbReference type="SUPFAM" id="SSF57829">
    <property type="entry name" value="Zn-binding ribosomal proteins"/>
    <property type="match status" value="1"/>
</dbReference>
<dbReference type="Pfam" id="PF00471">
    <property type="entry name" value="Ribosomal_L33"/>
    <property type="match status" value="1"/>
</dbReference>
<gene>
    <name evidence="5 6" type="primary">rpmG</name>
    <name evidence="6" type="ORF">R4146_03395</name>
</gene>
<dbReference type="GO" id="GO:0005840">
    <property type="term" value="C:ribosome"/>
    <property type="evidence" value="ECO:0007669"/>
    <property type="project" value="UniProtKB-KW"/>
</dbReference>
<comment type="caution">
    <text evidence="6">The sequence shown here is derived from an EMBL/GenBank/DDBJ whole genome shotgun (WGS) entry which is preliminary data.</text>
</comment>
<dbReference type="NCBIfam" id="TIGR01023">
    <property type="entry name" value="rpmG_bact"/>
    <property type="match status" value="1"/>
</dbReference>
<evidence type="ECO:0000256" key="5">
    <source>
        <dbReference type="HAMAP-Rule" id="MF_00294"/>
    </source>
</evidence>
<evidence type="ECO:0000256" key="3">
    <source>
        <dbReference type="ARBA" id="ARBA00023274"/>
    </source>
</evidence>
<sequence>MSQNKLVLACSVCGARNYVVKGNASRTERLTVNKFCKHCGKYTLHRETR</sequence>
<dbReference type="HAMAP" id="MF_00294">
    <property type="entry name" value="Ribosomal_bL33"/>
    <property type="match status" value="1"/>
</dbReference>
<protein>
    <recommendedName>
        <fullName evidence="4 5">Large ribosomal subunit protein bL33</fullName>
    </recommendedName>
</protein>
<keyword evidence="7" id="KW-1185">Reference proteome</keyword>
<name>A0ABU8SJX5_9LACO</name>
<dbReference type="Proteomes" id="UP001370590">
    <property type="component" value="Unassembled WGS sequence"/>
</dbReference>
<evidence type="ECO:0000313" key="6">
    <source>
        <dbReference type="EMBL" id="MEJ6400216.1"/>
    </source>
</evidence>
<dbReference type="Gene3D" id="2.20.28.120">
    <property type="entry name" value="Ribosomal protein L33"/>
    <property type="match status" value="1"/>
</dbReference>
<dbReference type="InterPro" id="IPR001705">
    <property type="entry name" value="Ribosomal_bL33"/>
</dbReference>
<evidence type="ECO:0000256" key="4">
    <source>
        <dbReference type="ARBA" id="ARBA00035176"/>
    </source>
</evidence>
<keyword evidence="2 5" id="KW-0689">Ribosomal protein</keyword>
<evidence type="ECO:0000256" key="2">
    <source>
        <dbReference type="ARBA" id="ARBA00022980"/>
    </source>
</evidence>
<dbReference type="InterPro" id="IPR038584">
    <property type="entry name" value="Ribosomal_bL33_sf"/>
</dbReference>